<dbReference type="Proteomes" id="UP001266305">
    <property type="component" value="Unassembled WGS sequence"/>
</dbReference>
<evidence type="ECO:0000256" key="1">
    <source>
        <dbReference type="SAM" id="MobiDB-lite"/>
    </source>
</evidence>
<feature type="compositionally biased region" description="Gly residues" evidence="1">
    <location>
        <begin position="53"/>
        <end position="63"/>
    </location>
</feature>
<evidence type="ECO:0000313" key="2">
    <source>
        <dbReference type="EMBL" id="KAK2093398.1"/>
    </source>
</evidence>
<sequence>VLRVLRPERGAGLRRVHVDRLQRRIPGRQPRSPGAQERGTLENGHGASQAAHDGGGSGPEAGK</sequence>
<proteinExistence type="predicted"/>
<feature type="non-terminal residue" evidence="2">
    <location>
        <position position="1"/>
    </location>
</feature>
<keyword evidence="3" id="KW-1185">Reference proteome</keyword>
<organism evidence="2 3">
    <name type="scientific">Saguinus oedipus</name>
    <name type="common">Cotton-top tamarin</name>
    <name type="synonym">Oedipomidas oedipus</name>
    <dbReference type="NCBI Taxonomy" id="9490"/>
    <lineage>
        <taxon>Eukaryota</taxon>
        <taxon>Metazoa</taxon>
        <taxon>Chordata</taxon>
        <taxon>Craniata</taxon>
        <taxon>Vertebrata</taxon>
        <taxon>Euteleostomi</taxon>
        <taxon>Mammalia</taxon>
        <taxon>Eutheria</taxon>
        <taxon>Euarchontoglires</taxon>
        <taxon>Primates</taxon>
        <taxon>Haplorrhini</taxon>
        <taxon>Platyrrhini</taxon>
        <taxon>Cebidae</taxon>
        <taxon>Callitrichinae</taxon>
        <taxon>Saguinus</taxon>
    </lineage>
</organism>
<comment type="caution">
    <text evidence="2">The sequence shown here is derived from an EMBL/GenBank/DDBJ whole genome shotgun (WGS) entry which is preliminary data.</text>
</comment>
<name>A0ABQ9U9T6_SAGOE</name>
<reference evidence="2 3" key="1">
    <citation type="submission" date="2023-05" db="EMBL/GenBank/DDBJ databases">
        <title>B98-5 Cell Line De Novo Hybrid Assembly: An Optical Mapping Approach.</title>
        <authorList>
            <person name="Kananen K."/>
            <person name="Auerbach J.A."/>
            <person name="Kautto E."/>
            <person name="Blachly J.S."/>
        </authorList>
    </citation>
    <scope>NUCLEOTIDE SEQUENCE [LARGE SCALE GENOMIC DNA]</scope>
    <source>
        <strain evidence="2">B95-8</strain>
        <tissue evidence="2">Cell line</tissue>
    </source>
</reference>
<feature type="region of interest" description="Disordered" evidence="1">
    <location>
        <begin position="17"/>
        <end position="63"/>
    </location>
</feature>
<dbReference type="EMBL" id="JASSZA010000015">
    <property type="protein sequence ID" value="KAK2093398.1"/>
    <property type="molecule type" value="Genomic_DNA"/>
</dbReference>
<evidence type="ECO:0008006" key="4">
    <source>
        <dbReference type="Google" id="ProtNLM"/>
    </source>
</evidence>
<protein>
    <recommendedName>
        <fullName evidence="4">MHC class I antigen</fullName>
    </recommendedName>
</protein>
<feature type="non-terminal residue" evidence="2">
    <location>
        <position position="63"/>
    </location>
</feature>
<accession>A0ABQ9U9T6</accession>
<evidence type="ECO:0000313" key="3">
    <source>
        <dbReference type="Proteomes" id="UP001266305"/>
    </source>
</evidence>
<gene>
    <name evidence="2" type="ORF">P7K49_029927</name>
</gene>